<dbReference type="Proteomes" id="UP000464262">
    <property type="component" value="Chromosome 1"/>
</dbReference>
<evidence type="ECO:0000313" key="1">
    <source>
        <dbReference type="EMBL" id="QIA63066.1"/>
    </source>
</evidence>
<dbReference type="EMBL" id="CP047475">
    <property type="protein sequence ID" value="QIA63066.1"/>
    <property type="molecule type" value="Genomic_DNA"/>
</dbReference>
<keyword evidence="2" id="KW-1185">Reference proteome</keyword>
<reference evidence="1 2" key="1">
    <citation type="submission" date="2020-01" db="EMBL/GenBank/DDBJ databases">
        <title>Whole genome and functional gene identification of agarase of Vibrio HN897.</title>
        <authorList>
            <person name="Liu Y."/>
            <person name="Zhao Z."/>
        </authorList>
    </citation>
    <scope>NUCLEOTIDE SEQUENCE [LARGE SCALE GENOMIC DNA]</scope>
    <source>
        <strain evidence="1 2">HN897</strain>
    </source>
</reference>
<gene>
    <name evidence="1" type="ORF">GT360_05860</name>
</gene>
<dbReference type="RefSeq" id="WP_164647971.1">
    <property type="nucleotide sequence ID" value="NZ_CP047475.1"/>
</dbReference>
<protein>
    <submittedName>
        <fullName evidence="1">Uncharacterized protein</fullName>
    </submittedName>
</protein>
<proteinExistence type="predicted"/>
<name>A0A7Z2T2C9_9VIBR</name>
<dbReference type="KEGG" id="vas:GT360_05860"/>
<dbReference type="AlphaFoldDB" id="A0A7Z2T2C9"/>
<evidence type="ECO:0000313" key="2">
    <source>
        <dbReference type="Proteomes" id="UP000464262"/>
    </source>
</evidence>
<accession>A0A7Z2T2C9</accession>
<organism evidence="1 2">
    <name type="scientific">Vibrio astriarenae</name>
    <dbReference type="NCBI Taxonomy" id="1481923"/>
    <lineage>
        <taxon>Bacteria</taxon>
        <taxon>Pseudomonadati</taxon>
        <taxon>Pseudomonadota</taxon>
        <taxon>Gammaproteobacteria</taxon>
        <taxon>Vibrionales</taxon>
        <taxon>Vibrionaceae</taxon>
        <taxon>Vibrio</taxon>
    </lineage>
</organism>
<sequence>MLTHYDLPQEVKREILNLQQKNKELKRHISQNRMLIEISELKADRFKNLDKITQLNDIIFNLKAKHANDLAGIQERHIKALAAISDERDLYFEKWQEKASELEKLKGRLNTLIESN</sequence>